<dbReference type="KEGG" id="nta:107794070"/>
<sequence>MWNQFRTRCAWHPKYHQQISHNFKKKGVDRLKNLFYKARLDGKMPGWILKDIWDKLNVIWAYEEFKKRSNARKAARASNMGGSLHTGGSVSMETHRRRMEKEKGRLVTYAEVFEDKHMKKKKDGTKEWVEPRAARTYEAY</sequence>
<dbReference type="Pfam" id="PF03004">
    <property type="entry name" value="Transposase_24"/>
    <property type="match status" value="1"/>
</dbReference>
<dbReference type="RefSeq" id="XP_016472008.1">
    <property type="nucleotide sequence ID" value="XM_016616522.1"/>
</dbReference>
<feature type="region of interest" description="Disordered" evidence="1">
    <location>
        <begin position="73"/>
        <end position="101"/>
    </location>
</feature>
<proteinExistence type="predicted"/>
<evidence type="ECO:0000313" key="2">
    <source>
        <dbReference type="RefSeq" id="XP_016472008.1"/>
    </source>
</evidence>
<dbReference type="STRING" id="4097.A0A1S4A5S8"/>
<protein>
    <submittedName>
        <fullName evidence="2 3">Uncharacterized protein isoform X1</fullName>
    </submittedName>
</protein>
<evidence type="ECO:0000256" key="1">
    <source>
        <dbReference type="SAM" id="MobiDB-lite"/>
    </source>
</evidence>
<dbReference type="OrthoDB" id="1752401at2759"/>
<gene>
    <name evidence="2 3" type="primary">LOC107794070</name>
</gene>
<reference evidence="2 3" key="1">
    <citation type="submission" date="2025-04" db="UniProtKB">
        <authorList>
            <consortium name="RefSeq"/>
        </authorList>
    </citation>
    <scope>IDENTIFICATION</scope>
</reference>
<name>A0A1S4A5S8_TOBAC</name>
<dbReference type="PaxDb" id="4097-A0A1S4A5S8"/>
<dbReference type="InterPro" id="IPR004252">
    <property type="entry name" value="Probable_transposase_24"/>
</dbReference>
<dbReference type="OMA" id="RTRCAWH"/>
<evidence type="ECO:0000313" key="3">
    <source>
        <dbReference type="RefSeq" id="XP_016472010.1"/>
    </source>
</evidence>
<dbReference type="RefSeq" id="XP_016472010.1">
    <property type="nucleotide sequence ID" value="XM_016616524.1"/>
</dbReference>
<accession>A0A1S4A5S8</accession>
<organism evidence="2">
    <name type="scientific">Nicotiana tabacum</name>
    <name type="common">Common tobacco</name>
    <dbReference type="NCBI Taxonomy" id="4097"/>
    <lineage>
        <taxon>Eukaryota</taxon>
        <taxon>Viridiplantae</taxon>
        <taxon>Streptophyta</taxon>
        <taxon>Embryophyta</taxon>
        <taxon>Tracheophyta</taxon>
        <taxon>Spermatophyta</taxon>
        <taxon>Magnoliopsida</taxon>
        <taxon>eudicotyledons</taxon>
        <taxon>Gunneridae</taxon>
        <taxon>Pentapetalae</taxon>
        <taxon>asterids</taxon>
        <taxon>lamiids</taxon>
        <taxon>Solanales</taxon>
        <taxon>Solanaceae</taxon>
        <taxon>Nicotianoideae</taxon>
        <taxon>Nicotianeae</taxon>
        <taxon>Nicotiana</taxon>
    </lineage>
</organism>
<dbReference type="AlphaFoldDB" id="A0A1S4A5S8"/>